<feature type="chain" id="PRO_5020524629" description="L-type lectin-like domain-containing protein" evidence="7">
    <location>
        <begin position="19"/>
        <end position="290"/>
    </location>
</feature>
<dbReference type="GO" id="GO:0000139">
    <property type="term" value="C:Golgi membrane"/>
    <property type="evidence" value="ECO:0007669"/>
    <property type="project" value="TreeGrafter"/>
</dbReference>
<dbReference type="VEuPathDB" id="MicrosporidiaDB:CWI39_0670p0010"/>
<dbReference type="GO" id="GO:0005537">
    <property type="term" value="F:D-mannose binding"/>
    <property type="evidence" value="ECO:0007669"/>
    <property type="project" value="TreeGrafter"/>
</dbReference>
<dbReference type="PANTHER" id="PTHR12223:SF28">
    <property type="entry name" value="LECTIN, MANNOSE BINDING 1 LIKE"/>
    <property type="match status" value="1"/>
</dbReference>
<dbReference type="PANTHER" id="PTHR12223">
    <property type="entry name" value="VESICULAR MANNOSE-BINDING LECTIN"/>
    <property type="match status" value="1"/>
</dbReference>
<feature type="domain" description="L-type lectin-like" evidence="8">
    <location>
        <begin position="53"/>
        <end position="204"/>
    </location>
</feature>
<feature type="signal peptide" evidence="7">
    <location>
        <begin position="1"/>
        <end position="18"/>
    </location>
</feature>
<comment type="caution">
    <text evidence="9">The sequence shown here is derived from an EMBL/GenBank/DDBJ whole genome shotgun (WGS) entry which is preliminary data.</text>
</comment>
<evidence type="ECO:0000256" key="3">
    <source>
        <dbReference type="ARBA" id="ARBA00022729"/>
    </source>
</evidence>
<dbReference type="VEuPathDB" id="MicrosporidiaDB:CWI36_0221p0020"/>
<keyword evidence="3 7" id="KW-0732">Signal</keyword>
<dbReference type="AlphaFoldDB" id="A0A4Q9LCG9"/>
<feature type="transmembrane region" description="Helical" evidence="6">
    <location>
        <begin position="264"/>
        <end position="281"/>
    </location>
</feature>
<evidence type="ECO:0000313" key="10">
    <source>
        <dbReference type="Proteomes" id="UP000293045"/>
    </source>
</evidence>
<dbReference type="Gene3D" id="2.60.120.200">
    <property type="match status" value="1"/>
</dbReference>
<dbReference type="InterPro" id="IPR051136">
    <property type="entry name" value="Intracellular_Lectin-GPT"/>
</dbReference>
<dbReference type="EMBL" id="PIXR01000670">
    <property type="protein sequence ID" value="TBU05517.1"/>
    <property type="molecule type" value="Genomic_DNA"/>
</dbReference>
<dbReference type="InterPro" id="IPR013320">
    <property type="entry name" value="ConA-like_dom_sf"/>
</dbReference>
<evidence type="ECO:0000256" key="1">
    <source>
        <dbReference type="ARBA" id="ARBA00004479"/>
    </source>
</evidence>
<name>A0A4Q9LCG9_9MICR</name>
<dbReference type="Proteomes" id="UP000293045">
    <property type="component" value="Unassembled WGS sequence"/>
</dbReference>
<accession>A0A4Q9LCG9</accession>
<organism evidence="9 10">
    <name type="scientific">Hamiltosporidium magnivora</name>
    <dbReference type="NCBI Taxonomy" id="148818"/>
    <lineage>
        <taxon>Eukaryota</taxon>
        <taxon>Fungi</taxon>
        <taxon>Fungi incertae sedis</taxon>
        <taxon>Microsporidia</taxon>
        <taxon>Dubosqiidae</taxon>
        <taxon>Hamiltosporidium</taxon>
    </lineage>
</organism>
<reference evidence="9 10" key="1">
    <citation type="submission" date="2017-12" db="EMBL/GenBank/DDBJ databases">
        <authorList>
            <person name="Pombert J.-F."/>
            <person name="Haag K.L."/>
            <person name="Ebert D."/>
        </authorList>
    </citation>
    <scope>NUCLEOTIDE SEQUENCE [LARGE SCALE GENOMIC DNA]</scope>
    <source>
        <strain evidence="9">IL-BN-2</strain>
    </source>
</reference>
<keyword evidence="5 6" id="KW-0472">Membrane</keyword>
<keyword evidence="4 6" id="KW-1133">Transmembrane helix</keyword>
<evidence type="ECO:0000256" key="7">
    <source>
        <dbReference type="SAM" id="SignalP"/>
    </source>
</evidence>
<dbReference type="GO" id="GO:0006888">
    <property type="term" value="P:endoplasmic reticulum to Golgi vesicle-mediated transport"/>
    <property type="evidence" value="ECO:0007669"/>
    <property type="project" value="TreeGrafter"/>
</dbReference>
<dbReference type="GO" id="GO:0005789">
    <property type="term" value="C:endoplasmic reticulum membrane"/>
    <property type="evidence" value="ECO:0007669"/>
    <property type="project" value="TreeGrafter"/>
</dbReference>
<dbReference type="GO" id="GO:0030134">
    <property type="term" value="C:COPII-coated ER to Golgi transport vesicle"/>
    <property type="evidence" value="ECO:0007669"/>
    <property type="project" value="TreeGrafter"/>
</dbReference>
<evidence type="ECO:0000259" key="8">
    <source>
        <dbReference type="Pfam" id="PF03388"/>
    </source>
</evidence>
<dbReference type="Pfam" id="PF03388">
    <property type="entry name" value="Lectin_leg-like"/>
    <property type="match status" value="1"/>
</dbReference>
<dbReference type="InterPro" id="IPR005052">
    <property type="entry name" value="Lectin_leg"/>
</dbReference>
<comment type="subcellular location">
    <subcellularLocation>
        <location evidence="1">Membrane</location>
        <topology evidence="1">Single-pass type I membrane protein</topology>
    </subcellularLocation>
</comment>
<dbReference type="SUPFAM" id="SSF49899">
    <property type="entry name" value="Concanavalin A-like lectins/glucanases"/>
    <property type="match status" value="1"/>
</dbReference>
<evidence type="ECO:0000256" key="5">
    <source>
        <dbReference type="ARBA" id="ARBA00023136"/>
    </source>
</evidence>
<evidence type="ECO:0000313" key="9">
    <source>
        <dbReference type="EMBL" id="TBU05517.1"/>
    </source>
</evidence>
<gene>
    <name evidence="9" type="ORF">CWI39_0670p0010</name>
</gene>
<proteinExistence type="predicted"/>
<evidence type="ECO:0000256" key="6">
    <source>
        <dbReference type="SAM" id="Phobius"/>
    </source>
</evidence>
<dbReference type="GO" id="GO:0005793">
    <property type="term" value="C:endoplasmic reticulum-Golgi intermediate compartment"/>
    <property type="evidence" value="ECO:0007669"/>
    <property type="project" value="TreeGrafter"/>
</dbReference>
<keyword evidence="2 6" id="KW-0812">Transmembrane</keyword>
<evidence type="ECO:0000256" key="4">
    <source>
        <dbReference type="ARBA" id="ARBA00022989"/>
    </source>
</evidence>
<protein>
    <recommendedName>
        <fullName evidence="8">L-type lectin-like domain-containing protein</fullName>
    </recommendedName>
</protein>
<evidence type="ECO:0000256" key="2">
    <source>
        <dbReference type="ARBA" id="ARBA00022692"/>
    </source>
</evidence>
<sequence>MSIFFGLLCFVFSNEVFRLMELLSFFAPGVDENGKSHRYAFYDDHIIVTYSSDKTYLRLCYLNGPSKGGMLSKNVIPFDNFRVDIRFSLIKPEEKSYGNGIAFWVTKENEFISGDCYGRNEKFSGCLVVLDTSPVSKTAGVSSPYIGVACGNELNYDVSSKGANIIKSPVQLKPTIFNSKCILRIENIDNNLKVSLSYKDNGFQEIYKISNSGITKDCKFGISAMNSFNNFEYRIIGIRTYSAEKIAKTHTTGEQHEPKKGSRYVWLIFAVVIVAIGYYLYRKGERLNKD</sequence>